<evidence type="ECO:0000256" key="2">
    <source>
        <dbReference type="ARBA" id="ARBA00022630"/>
    </source>
</evidence>
<evidence type="ECO:0000259" key="5">
    <source>
        <dbReference type="Pfam" id="PF02770"/>
    </source>
</evidence>
<dbReference type="SUPFAM" id="SSF56645">
    <property type="entry name" value="Acyl-CoA dehydrogenase NM domain-like"/>
    <property type="match status" value="1"/>
</dbReference>
<dbReference type="EMBL" id="CASHTH010002047">
    <property type="protein sequence ID" value="CAI8023957.1"/>
    <property type="molecule type" value="Genomic_DNA"/>
</dbReference>
<proteinExistence type="predicted"/>
<dbReference type="InterPro" id="IPR037069">
    <property type="entry name" value="AcylCoA_DH/ox_N_sf"/>
</dbReference>
<dbReference type="AlphaFoldDB" id="A0AA35S825"/>
<dbReference type="GO" id="GO:0050660">
    <property type="term" value="F:flavin adenine dinucleotide binding"/>
    <property type="evidence" value="ECO:0007669"/>
    <property type="project" value="InterPro"/>
</dbReference>
<dbReference type="InterPro" id="IPR050741">
    <property type="entry name" value="Acyl-CoA_dehydrogenase"/>
</dbReference>
<dbReference type="PANTHER" id="PTHR48083:SF6">
    <property type="entry name" value="ACYL-COA DEHYDROGENASE 6"/>
    <property type="match status" value="1"/>
</dbReference>
<dbReference type="InterPro" id="IPR009100">
    <property type="entry name" value="AcylCoA_DH/oxidase_NM_dom_sf"/>
</dbReference>
<dbReference type="GO" id="GO:0005737">
    <property type="term" value="C:cytoplasm"/>
    <property type="evidence" value="ECO:0007669"/>
    <property type="project" value="TreeGrafter"/>
</dbReference>
<comment type="cofactor">
    <cofactor evidence="1">
        <name>FAD</name>
        <dbReference type="ChEBI" id="CHEBI:57692"/>
    </cofactor>
</comment>
<evidence type="ECO:0000256" key="4">
    <source>
        <dbReference type="ARBA" id="ARBA00023002"/>
    </source>
</evidence>
<feature type="non-terminal residue" evidence="7">
    <location>
        <position position="272"/>
    </location>
</feature>
<evidence type="ECO:0000313" key="8">
    <source>
        <dbReference type="Proteomes" id="UP001174909"/>
    </source>
</evidence>
<evidence type="ECO:0000313" key="7">
    <source>
        <dbReference type="EMBL" id="CAI8023957.1"/>
    </source>
</evidence>
<protein>
    <submittedName>
        <fullName evidence="7">Probable acyl-CoA dehydrogenase 6</fullName>
    </submittedName>
</protein>
<evidence type="ECO:0000259" key="6">
    <source>
        <dbReference type="Pfam" id="PF02771"/>
    </source>
</evidence>
<dbReference type="Pfam" id="PF02771">
    <property type="entry name" value="Acyl-CoA_dh_N"/>
    <property type="match status" value="1"/>
</dbReference>
<accession>A0AA35S825</accession>
<dbReference type="InterPro" id="IPR046373">
    <property type="entry name" value="Acyl-CoA_Oxase/DH_mid-dom_sf"/>
</dbReference>
<dbReference type="InterPro" id="IPR013786">
    <property type="entry name" value="AcylCoA_DH/ox_N"/>
</dbReference>
<dbReference type="GO" id="GO:0033539">
    <property type="term" value="P:fatty acid beta-oxidation using acyl-CoA dehydrogenase"/>
    <property type="evidence" value="ECO:0007669"/>
    <property type="project" value="TreeGrafter"/>
</dbReference>
<organism evidence="7 8">
    <name type="scientific">Geodia barretti</name>
    <name type="common">Barrett's horny sponge</name>
    <dbReference type="NCBI Taxonomy" id="519541"/>
    <lineage>
        <taxon>Eukaryota</taxon>
        <taxon>Metazoa</taxon>
        <taxon>Porifera</taxon>
        <taxon>Demospongiae</taxon>
        <taxon>Heteroscleromorpha</taxon>
        <taxon>Tetractinellida</taxon>
        <taxon>Astrophorina</taxon>
        <taxon>Geodiidae</taxon>
        <taxon>Geodia</taxon>
    </lineage>
</organism>
<name>A0AA35S825_GEOBA</name>
<evidence type="ECO:0000256" key="3">
    <source>
        <dbReference type="ARBA" id="ARBA00022827"/>
    </source>
</evidence>
<comment type="caution">
    <text evidence="7">The sequence shown here is derived from an EMBL/GenBank/DDBJ whole genome shotgun (WGS) entry which is preliminary data.</text>
</comment>
<dbReference type="Proteomes" id="UP001174909">
    <property type="component" value="Unassembled WGS sequence"/>
</dbReference>
<keyword evidence="3" id="KW-0274">FAD</keyword>
<dbReference type="Pfam" id="PF02770">
    <property type="entry name" value="Acyl-CoA_dh_M"/>
    <property type="match status" value="1"/>
</dbReference>
<keyword evidence="8" id="KW-1185">Reference proteome</keyword>
<sequence>NRAWLERKVGGAQATDEDGDFVWCEKTVLVFLESRETSSCSRRSTGTWRRSCRELSTSSAWRAGVDPAEESVFGQDHVEMREALNKFIEREINPFVDEWENARGFPSHELFKKLGSAGFLGINRDPEYGGLGLDFSYNMAVAEELGNIRCSGVPMAIGVQTDMAVPALARFGSHELKKSFLAPSIAGDFVACVGVSEPGAGSDVANIRTNAKPKKDSEDLVINGSKMWITNGAEADWICLLATTNDGLSHRNKSLICVPMDTPGVTVARKNR</sequence>
<keyword evidence="4" id="KW-0560">Oxidoreductase</keyword>
<dbReference type="Gene3D" id="2.40.110.10">
    <property type="entry name" value="Butyryl-CoA Dehydrogenase, subunit A, domain 2"/>
    <property type="match status" value="1"/>
</dbReference>
<dbReference type="PANTHER" id="PTHR48083">
    <property type="entry name" value="MEDIUM-CHAIN SPECIFIC ACYL-COA DEHYDROGENASE, MITOCHONDRIAL-RELATED"/>
    <property type="match status" value="1"/>
</dbReference>
<evidence type="ECO:0000256" key="1">
    <source>
        <dbReference type="ARBA" id="ARBA00001974"/>
    </source>
</evidence>
<dbReference type="InterPro" id="IPR006091">
    <property type="entry name" value="Acyl-CoA_Oxase/DH_mid-dom"/>
</dbReference>
<keyword evidence="2" id="KW-0285">Flavoprotein</keyword>
<feature type="domain" description="Acyl-CoA oxidase/dehydrogenase middle" evidence="5">
    <location>
        <begin position="192"/>
        <end position="270"/>
    </location>
</feature>
<gene>
    <name evidence="7" type="ORF">GBAR_LOCUS13968</name>
</gene>
<dbReference type="GO" id="GO:0003995">
    <property type="term" value="F:acyl-CoA dehydrogenase activity"/>
    <property type="evidence" value="ECO:0007669"/>
    <property type="project" value="TreeGrafter"/>
</dbReference>
<reference evidence="7" key="1">
    <citation type="submission" date="2023-03" db="EMBL/GenBank/DDBJ databases">
        <authorList>
            <person name="Steffen K."/>
            <person name="Cardenas P."/>
        </authorList>
    </citation>
    <scope>NUCLEOTIDE SEQUENCE</scope>
</reference>
<dbReference type="Gene3D" id="1.10.540.10">
    <property type="entry name" value="Acyl-CoA dehydrogenase/oxidase, N-terminal domain"/>
    <property type="match status" value="1"/>
</dbReference>
<feature type="domain" description="Acyl-CoA dehydrogenase/oxidase N-terminal" evidence="6">
    <location>
        <begin position="75"/>
        <end position="188"/>
    </location>
</feature>